<name>A0A1F5PXN2_9BACT</name>
<dbReference type="Proteomes" id="UP000177281">
    <property type="component" value="Unassembled WGS sequence"/>
</dbReference>
<dbReference type="STRING" id="1817841.A3B10_04280"/>
<dbReference type="AlphaFoldDB" id="A0A1F5PXN2"/>
<sequence length="172" mass="19164">MHSKAIFLFNAISIFVLAATLFVLQPSKSQEILEFKTIITKQVSIAWQQTWADNPFLQEFGQVFEGVEEFYAQAATTLAGFLQDKESDQAIGYMLQSTYAKFALALTLNSKPLVAGEAVVDPFLALDEAKNQAIMKTQWTTITDMITGQDYCLAIFNGEVNKYLGACYAGYR</sequence>
<accession>A0A1F5PXN2</accession>
<proteinExistence type="predicted"/>
<evidence type="ECO:0000313" key="1">
    <source>
        <dbReference type="EMBL" id="OGE94701.1"/>
    </source>
</evidence>
<dbReference type="EMBL" id="MFFB01000010">
    <property type="protein sequence ID" value="OGE94701.1"/>
    <property type="molecule type" value="Genomic_DNA"/>
</dbReference>
<comment type="caution">
    <text evidence="1">The sequence shown here is derived from an EMBL/GenBank/DDBJ whole genome shotgun (WGS) entry which is preliminary data.</text>
</comment>
<organism evidence="1 2">
    <name type="scientific">Candidatus Doudnabacteria bacterium RIFCSPLOWO2_01_FULL_44_21</name>
    <dbReference type="NCBI Taxonomy" id="1817841"/>
    <lineage>
        <taxon>Bacteria</taxon>
        <taxon>Candidatus Doudnaibacteriota</taxon>
    </lineage>
</organism>
<reference evidence="1 2" key="1">
    <citation type="journal article" date="2016" name="Nat. Commun.">
        <title>Thousands of microbial genomes shed light on interconnected biogeochemical processes in an aquifer system.</title>
        <authorList>
            <person name="Anantharaman K."/>
            <person name="Brown C.T."/>
            <person name="Hug L.A."/>
            <person name="Sharon I."/>
            <person name="Castelle C.J."/>
            <person name="Probst A.J."/>
            <person name="Thomas B.C."/>
            <person name="Singh A."/>
            <person name="Wilkins M.J."/>
            <person name="Karaoz U."/>
            <person name="Brodie E.L."/>
            <person name="Williams K.H."/>
            <person name="Hubbard S.S."/>
            <person name="Banfield J.F."/>
        </authorList>
    </citation>
    <scope>NUCLEOTIDE SEQUENCE [LARGE SCALE GENOMIC DNA]</scope>
</reference>
<evidence type="ECO:0000313" key="2">
    <source>
        <dbReference type="Proteomes" id="UP000177281"/>
    </source>
</evidence>
<gene>
    <name evidence="1" type="ORF">A3B10_04280</name>
</gene>
<protein>
    <submittedName>
        <fullName evidence="1">Uncharacterized protein</fullName>
    </submittedName>
</protein>